<proteinExistence type="predicted"/>
<evidence type="ECO:0000256" key="2">
    <source>
        <dbReference type="SAM" id="MobiDB-lite"/>
    </source>
</evidence>
<sequence length="497" mass="53364">MVFADSNVFDCEHPRRDEVGAVSGPHSEEALLSTEIGESPGDEETPVSRLRLSDCCTPVSQLSAVAAHPYLDLISPSASFPTSPMKPEGQTIPGGGLLVPNENWRRLVPKLSGTLDKSQLEQRLAEAEEQVQRLGRENADLRQQLCAAVSSSFADHLRHCSQVVASGGKSNAVCSSCGSTMLLELSANVSSPLIEHVNQFLKDVALYRQDACNQDIPATYELQVSQGTPSATAVPTETTLDMSPLLIELDHEYEQFRRCQLPSDMQQAHLQPPGVDAAAFASNQEVGTFRCQDAEFSAASLPAFGCRRSVEALTSVPHLEPLMPGSSEVEPAEMRGPQPGSPFAGAVGGLSISCSEGHRPWTPEYEDEDFRLSHSGSAVIKRHEDDADRPGSPSSPPPELVSPQMLRPWPSLSVAAQSTPTRHYDGLSASPIAASIASQSRAEAGRARCCRVMDFAVPVRSAIVESRPCTSPADSSQGIMSLLLNQPVIPYEWLSMA</sequence>
<evidence type="ECO:0000313" key="4">
    <source>
        <dbReference type="Proteomes" id="UP000654075"/>
    </source>
</evidence>
<reference evidence="3" key="1">
    <citation type="submission" date="2021-02" db="EMBL/GenBank/DDBJ databases">
        <authorList>
            <person name="Dougan E. K."/>
            <person name="Rhodes N."/>
            <person name="Thang M."/>
            <person name="Chan C."/>
        </authorList>
    </citation>
    <scope>NUCLEOTIDE SEQUENCE</scope>
</reference>
<feature type="region of interest" description="Disordered" evidence="2">
    <location>
        <begin position="381"/>
        <end position="405"/>
    </location>
</feature>
<feature type="region of interest" description="Disordered" evidence="2">
    <location>
        <begin position="319"/>
        <end position="349"/>
    </location>
</feature>
<protein>
    <submittedName>
        <fullName evidence="3">Uncharacterized protein</fullName>
    </submittedName>
</protein>
<gene>
    <name evidence="3" type="ORF">PGLA1383_LOCUS48123</name>
</gene>
<organism evidence="3 4">
    <name type="scientific">Polarella glacialis</name>
    <name type="common">Dinoflagellate</name>
    <dbReference type="NCBI Taxonomy" id="89957"/>
    <lineage>
        <taxon>Eukaryota</taxon>
        <taxon>Sar</taxon>
        <taxon>Alveolata</taxon>
        <taxon>Dinophyceae</taxon>
        <taxon>Suessiales</taxon>
        <taxon>Suessiaceae</taxon>
        <taxon>Polarella</taxon>
    </lineage>
</organism>
<comment type="caution">
    <text evidence="3">The sequence shown here is derived from an EMBL/GenBank/DDBJ whole genome shotgun (WGS) entry which is preliminary data.</text>
</comment>
<dbReference type="Proteomes" id="UP000654075">
    <property type="component" value="Unassembled WGS sequence"/>
</dbReference>
<evidence type="ECO:0000313" key="3">
    <source>
        <dbReference type="EMBL" id="CAE8632140.1"/>
    </source>
</evidence>
<keyword evidence="1" id="KW-0175">Coiled coil</keyword>
<accession>A0A813H3C4</accession>
<name>A0A813H3C4_POLGL</name>
<dbReference type="EMBL" id="CAJNNV010030322">
    <property type="protein sequence ID" value="CAE8632140.1"/>
    <property type="molecule type" value="Genomic_DNA"/>
</dbReference>
<keyword evidence="4" id="KW-1185">Reference proteome</keyword>
<dbReference type="AlphaFoldDB" id="A0A813H3C4"/>
<feature type="coiled-coil region" evidence="1">
    <location>
        <begin position="110"/>
        <end position="144"/>
    </location>
</feature>
<evidence type="ECO:0000256" key="1">
    <source>
        <dbReference type="SAM" id="Coils"/>
    </source>
</evidence>